<feature type="region of interest" description="Disordered" evidence="1">
    <location>
        <begin position="49"/>
        <end position="71"/>
    </location>
</feature>
<keyword evidence="3" id="KW-1185">Reference proteome</keyword>
<accession>A0A7J7T5Y6</accession>
<sequence length="146" mass="15624">MATCLQHTGRQAGRRPGLPGLSRELGAGEEGGWAPSAWLVPPWQIGRRSPRSEDAGLASGEGLVPAQNEGEKSSRLHRILGMLGKKMHVLFLQREGDWTQIPDEGQGLGTQSFSSLGHAPSTTRTAPSAEYPCATHRAIVCGELPY</sequence>
<gene>
    <name evidence="2" type="ORF">mMyoMyo1_009215</name>
</gene>
<dbReference type="AlphaFoldDB" id="A0A7J7T5Y6"/>
<dbReference type="EMBL" id="JABWUV010000017">
    <property type="protein sequence ID" value="KAF6296108.1"/>
    <property type="molecule type" value="Genomic_DNA"/>
</dbReference>
<organism evidence="2 3">
    <name type="scientific">Myotis myotis</name>
    <name type="common">Greater mouse-eared bat</name>
    <name type="synonym">Vespertilio myotis</name>
    <dbReference type="NCBI Taxonomy" id="51298"/>
    <lineage>
        <taxon>Eukaryota</taxon>
        <taxon>Metazoa</taxon>
        <taxon>Chordata</taxon>
        <taxon>Craniata</taxon>
        <taxon>Vertebrata</taxon>
        <taxon>Euteleostomi</taxon>
        <taxon>Mammalia</taxon>
        <taxon>Eutheria</taxon>
        <taxon>Laurasiatheria</taxon>
        <taxon>Chiroptera</taxon>
        <taxon>Yangochiroptera</taxon>
        <taxon>Vespertilionidae</taxon>
        <taxon>Myotis</taxon>
    </lineage>
</organism>
<evidence type="ECO:0000313" key="2">
    <source>
        <dbReference type="EMBL" id="KAF6296108.1"/>
    </source>
</evidence>
<name>A0A7J7T5Y6_MYOMY</name>
<evidence type="ECO:0000313" key="3">
    <source>
        <dbReference type="Proteomes" id="UP000527355"/>
    </source>
</evidence>
<proteinExistence type="predicted"/>
<reference evidence="2 3" key="1">
    <citation type="journal article" date="2020" name="Nature">
        <title>Six reference-quality genomes reveal evolution of bat adaptations.</title>
        <authorList>
            <person name="Jebb D."/>
            <person name="Huang Z."/>
            <person name="Pippel M."/>
            <person name="Hughes G.M."/>
            <person name="Lavrichenko K."/>
            <person name="Devanna P."/>
            <person name="Winkler S."/>
            <person name="Jermiin L.S."/>
            <person name="Skirmuntt E.C."/>
            <person name="Katzourakis A."/>
            <person name="Burkitt-Gray L."/>
            <person name="Ray D.A."/>
            <person name="Sullivan K.A.M."/>
            <person name="Roscito J.G."/>
            <person name="Kirilenko B.M."/>
            <person name="Davalos L.M."/>
            <person name="Corthals A.P."/>
            <person name="Power M.L."/>
            <person name="Jones G."/>
            <person name="Ransome R.D."/>
            <person name="Dechmann D.K.N."/>
            <person name="Locatelli A.G."/>
            <person name="Puechmaille S.J."/>
            <person name="Fedrigo O."/>
            <person name="Jarvis E.D."/>
            <person name="Hiller M."/>
            <person name="Vernes S.C."/>
            <person name="Myers E.W."/>
            <person name="Teeling E.C."/>
        </authorList>
    </citation>
    <scope>NUCLEOTIDE SEQUENCE [LARGE SCALE GENOMIC DNA]</scope>
    <source>
        <strain evidence="2">MMyoMyo1</strain>
        <tissue evidence="2">Flight muscle</tissue>
    </source>
</reference>
<comment type="caution">
    <text evidence="2">The sequence shown here is derived from an EMBL/GenBank/DDBJ whole genome shotgun (WGS) entry which is preliminary data.</text>
</comment>
<evidence type="ECO:0000256" key="1">
    <source>
        <dbReference type="SAM" id="MobiDB-lite"/>
    </source>
</evidence>
<protein>
    <submittedName>
        <fullName evidence="2">Uncharacterized protein</fullName>
    </submittedName>
</protein>
<feature type="region of interest" description="Disordered" evidence="1">
    <location>
        <begin position="1"/>
        <end position="36"/>
    </location>
</feature>
<dbReference type="Proteomes" id="UP000527355">
    <property type="component" value="Unassembled WGS sequence"/>
</dbReference>